<dbReference type="PROSITE" id="PS50261">
    <property type="entry name" value="G_PROTEIN_RECEP_F2_4"/>
    <property type="match status" value="1"/>
</dbReference>
<gene>
    <name evidence="14" type="ORF">PHAECO_LOCUS11996</name>
</gene>
<dbReference type="Gene3D" id="2.170.180.11">
    <property type="entry name" value="Methuselah ectodomain, domain 2"/>
    <property type="match status" value="1"/>
</dbReference>
<evidence type="ECO:0000256" key="6">
    <source>
        <dbReference type="ARBA" id="ARBA00023040"/>
    </source>
</evidence>
<evidence type="ECO:0000313" key="14">
    <source>
        <dbReference type="EMBL" id="CAH1179454.1"/>
    </source>
</evidence>
<evidence type="ECO:0000256" key="5">
    <source>
        <dbReference type="ARBA" id="ARBA00022989"/>
    </source>
</evidence>
<keyword evidence="7 10" id="KW-0472">Membrane</keyword>
<evidence type="ECO:0000259" key="12">
    <source>
        <dbReference type="PROSITE" id="PS50261"/>
    </source>
</evidence>
<dbReference type="SUPFAM" id="SSF81321">
    <property type="entry name" value="Family A G protein-coupled receptor-like"/>
    <property type="match status" value="1"/>
</dbReference>
<evidence type="ECO:0000256" key="3">
    <source>
        <dbReference type="ARBA" id="ARBA00022692"/>
    </source>
</evidence>
<name>A0A9P0GQL8_PHACE</name>
<evidence type="ECO:0000256" key="10">
    <source>
        <dbReference type="SAM" id="Phobius"/>
    </source>
</evidence>
<feature type="domain" description="G-protein coupled receptors family 2 profile 2" evidence="12">
    <location>
        <begin position="169"/>
        <end position="437"/>
    </location>
</feature>
<keyword evidence="5 10" id="KW-1133">Transmembrane helix</keyword>
<dbReference type="InterPro" id="IPR036272">
    <property type="entry name" value="Methuselah_N_sf"/>
</dbReference>
<dbReference type="PANTHER" id="PTHR47154:SF2">
    <property type="entry name" value="G-PROTEIN COUPLED RECEPTOR MTH-RELATED"/>
    <property type="match status" value="1"/>
</dbReference>
<feature type="signal peptide" evidence="11">
    <location>
        <begin position="1"/>
        <end position="21"/>
    </location>
</feature>
<evidence type="ECO:0000256" key="2">
    <source>
        <dbReference type="ARBA" id="ARBA00008979"/>
    </source>
</evidence>
<feature type="transmembrane region" description="Helical" evidence="10">
    <location>
        <begin position="235"/>
        <end position="259"/>
    </location>
</feature>
<dbReference type="InterPro" id="IPR000832">
    <property type="entry name" value="GPCR_2_secretin-like"/>
</dbReference>
<reference evidence="14" key="2">
    <citation type="submission" date="2022-10" db="EMBL/GenBank/DDBJ databases">
        <authorList>
            <consortium name="ENA_rothamsted_submissions"/>
            <consortium name="culmorum"/>
            <person name="King R."/>
        </authorList>
    </citation>
    <scope>NUCLEOTIDE SEQUENCE</scope>
</reference>
<dbReference type="Gene3D" id="1.20.1070.10">
    <property type="entry name" value="Rhodopsin 7-helix transmembrane proteins"/>
    <property type="match status" value="1"/>
</dbReference>
<feature type="chain" id="PRO_5040394603" evidence="11">
    <location>
        <begin position="22"/>
        <end position="503"/>
    </location>
</feature>
<feature type="transmembrane region" description="Helical" evidence="10">
    <location>
        <begin position="413"/>
        <end position="435"/>
    </location>
</feature>
<feature type="transmembrane region" description="Helical" evidence="10">
    <location>
        <begin position="386"/>
        <end position="407"/>
    </location>
</feature>
<feature type="transmembrane region" description="Helical" evidence="10">
    <location>
        <begin position="206"/>
        <end position="223"/>
    </location>
</feature>
<dbReference type="Pfam" id="PF06652">
    <property type="entry name" value="Methuselah_N"/>
    <property type="match status" value="1"/>
</dbReference>
<dbReference type="GO" id="GO:0007166">
    <property type="term" value="P:cell surface receptor signaling pathway"/>
    <property type="evidence" value="ECO:0007669"/>
    <property type="project" value="InterPro"/>
</dbReference>
<proteinExistence type="inferred from homology"/>
<evidence type="ECO:0000256" key="9">
    <source>
        <dbReference type="ARBA" id="ARBA00023224"/>
    </source>
</evidence>
<accession>A0A9P0GQL8</accession>
<dbReference type="GO" id="GO:0008528">
    <property type="term" value="F:G protein-coupled peptide receptor activity"/>
    <property type="evidence" value="ECO:0007669"/>
    <property type="project" value="TreeGrafter"/>
</dbReference>
<keyword evidence="3 10" id="KW-0812">Transmembrane</keyword>
<feature type="transmembrane region" description="Helical" evidence="10">
    <location>
        <begin position="173"/>
        <end position="194"/>
    </location>
</feature>
<evidence type="ECO:0000256" key="8">
    <source>
        <dbReference type="ARBA" id="ARBA00023170"/>
    </source>
</evidence>
<dbReference type="Pfam" id="PF00002">
    <property type="entry name" value="7tm_2"/>
    <property type="match status" value="1"/>
</dbReference>
<dbReference type="SUPFAM" id="SSF63877">
    <property type="entry name" value="Methuselah ectodomain"/>
    <property type="match status" value="1"/>
</dbReference>
<comment type="similarity">
    <text evidence="2">Belongs to the G-protein coupled receptor 2 family. Mth subfamily.</text>
</comment>
<evidence type="ECO:0000256" key="1">
    <source>
        <dbReference type="ARBA" id="ARBA00004127"/>
    </source>
</evidence>
<dbReference type="EMBL" id="OU896714">
    <property type="protein sequence ID" value="CAH1179454.1"/>
    <property type="molecule type" value="Genomic_DNA"/>
</dbReference>
<evidence type="ECO:0000259" key="13">
    <source>
        <dbReference type="PROSITE" id="PS50262"/>
    </source>
</evidence>
<dbReference type="CDD" id="cd15039">
    <property type="entry name" value="7tmB3_Methuselah-like"/>
    <property type="match status" value="1"/>
</dbReference>
<dbReference type="PROSITE" id="PS50262">
    <property type="entry name" value="G_PROTEIN_RECEP_F1_2"/>
    <property type="match status" value="1"/>
</dbReference>
<dbReference type="PANTHER" id="PTHR47154">
    <property type="entry name" value="G-PROTEIN COUPLED RECEPTOR MTH-RELATED"/>
    <property type="match status" value="1"/>
</dbReference>
<dbReference type="InterPro" id="IPR010596">
    <property type="entry name" value="Methuselah_N_dom"/>
</dbReference>
<dbReference type="InterPro" id="IPR051384">
    <property type="entry name" value="Mth_GPCR"/>
</dbReference>
<dbReference type="OrthoDB" id="205248at2759"/>
<dbReference type="GO" id="GO:0005886">
    <property type="term" value="C:plasma membrane"/>
    <property type="evidence" value="ECO:0007669"/>
    <property type="project" value="TreeGrafter"/>
</dbReference>
<dbReference type="InterPro" id="IPR023311">
    <property type="entry name" value="Methusela_ecto_dom_2"/>
</dbReference>
<comment type="subcellular location">
    <subcellularLocation>
        <location evidence="1">Endomembrane system</location>
        <topology evidence="1">Multi-pass membrane protein</topology>
    </subcellularLocation>
</comment>
<sequence length="503" mass="58018">MYSATITVILIVMCSVINCLGEVVLIYAKGNIETCGESRSCIKKCCPEKHVLKNKVCTFSDDEFELKVFSGIQEISNSTDESTFEVFIEFSSNSTYTNCDGGKVLKLSPKFAEEDHFYLQENGSLLKPNDEVLPMVLPQFYCLETFVTPLGSELSALVCYMPDNLEVVPDTHFLIGMIISMPFLLLTFLVYVILPETSLHRRALMSYVLTLLVGYILLVTVQLNDNTVPNTLCHVLGYSIIFFFTVSFFWMNVMCIDMWLAFSGIRGFNGKKSAEKKRFIIYCLYAWGVPLLHILTVFLLNTYGDERSAYHPQLGYRKCFVEDGLPNLLYFYLPMAIVIVINIILFILTTIRIQKAKRETSMLKHTDSKRHSYEDDKQKFNLYLKLMLAMGINWSMELISWVVTWKINKSPTWIWYLTDFTNAIYGVVIFFLFVFKKKIWRSLKKRYYVWVGKPHLAHAMSTSASNRGTRTSNFSTTESGVNTDYRLSDIRNVKEEERALNRH</sequence>
<keyword evidence="9" id="KW-0807">Transducer</keyword>
<dbReference type="InterPro" id="IPR017452">
    <property type="entry name" value="GPCR_Rhodpsn_7TM"/>
</dbReference>
<keyword evidence="15" id="KW-1185">Reference proteome</keyword>
<organism evidence="14 15">
    <name type="scientific">Phaedon cochleariae</name>
    <name type="common">Mustard beetle</name>
    <dbReference type="NCBI Taxonomy" id="80249"/>
    <lineage>
        <taxon>Eukaryota</taxon>
        <taxon>Metazoa</taxon>
        <taxon>Ecdysozoa</taxon>
        <taxon>Arthropoda</taxon>
        <taxon>Hexapoda</taxon>
        <taxon>Insecta</taxon>
        <taxon>Pterygota</taxon>
        <taxon>Neoptera</taxon>
        <taxon>Endopterygota</taxon>
        <taxon>Coleoptera</taxon>
        <taxon>Polyphaga</taxon>
        <taxon>Cucujiformia</taxon>
        <taxon>Chrysomeloidea</taxon>
        <taxon>Chrysomelidae</taxon>
        <taxon>Chrysomelinae</taxon>
        <taxon>Chrysomelini</taxon>
        <taxon>Phaedon</taxon>
    </lineage>
</organism>
<keyword evidence="8" id="KW-0675">Receptor</keyword>
<dbReference type="Proteomes" id="UP001153737">
    <property type="component" value="Chromosome 8"/>
</dbReference>
<feature type="transmembrane region" description="Helical" evidence="10">
    <location>
        <begin position="329"/>
        <end position="348"/>
    </location>
</feature>
<feature type="transmembrane region" description="Helical" evidence="10">
    <location>
        <begin position="279"/>
        <end position="300"/>
    </location>
</feature>
<reference evidence="14" key="1">
    <citation type="submission" date="2022-01" db="EMBL/GenBank/DDBJ databases">
        <authorList>
            <person name="King R."/>
        </authorList>
    </citation>
    <scope>NUCLEOTIDE SEQUENCE</scope>
</reference>
<evidence type="ECO:0000313" key="15">
    <source>
        <dbReference type="Proteomes" id="UP001153737"/>
    </source>
</evidence>
<dbReference type="InterPro" id="IPR017981">
    <property type="entry name" value="GPCR_2-like_7TM"/>
</dbReference>
<evidence type="ECO:0000256" key="7">
    <source>
        <dbReference type="ARBA" id="ARBA00023136"/>
    </source>
</evidence>
<keyword evidence="6" id="KW-0297">G-protein coupled receptor</keyword>
<feature type="domain" description="G-protein coupled receptors family 1 profile" evidence="13">
    <location>
        <begin position="151"/>
        <end position="433"/>
    </location>
</feature>
<keyword evidence="4 11" id="KW-0732">Signal</keyword>
<dbReference type="AlphaFoldDB" id="A0A9P0GQL8"/>
<protein>
    <submittedName>
        <fullName evidence="14">Uncharacterized protein</fullName>
    </submittedName>
</protein>
<dbReference type="GO" id="GO:0012505">
    <property type="term" value="C:endomembrane system"/>
    <property type="evidence" value="ECO:0007669"/>
    <property type="project" value="UniProtKB-SubCell"/>
</dbReference>
<evidence type="ECO:0000256" key="11">
    <source>
        <dbReference type="SAM" id="SignalP"/>
    </source>
</evidence>
<evidence type="ECO:0000256" key="4">
    <source>
        <dbReference type="ARBA" id="ARBA00022729"/>
    </source>
</evidence>